<dbReference type="RefSeq" id="WP_184338250.1">
    <property type="nucleotide sequence ID" value="NZ_JACHIG010000001.1"/>
</dbReference>
<dbReference type="Pfam" id="PF04226">
    <property type="entry name" value="Transgly_assoc"/>
    <property type="match status" value="1"/>
</dbReference>
<proteinExistence type="inferred from homology"/>
<evidence type="ECO:0000313" key="8">
    <source>
        <dbReference type="EMBL" id="MBB5031321.1"/>
    </source>
</evidence>
<name>A0A7W7Y7Z0_9BACT</name>
<feature type="transmembrane region" description="Helical" evidence="7">
    <location>
        <begin position="36"/>
        <end position="57"/>
    </location>
</feature>
<accession>A0A7W7Y7Z0</accession>
<organism evidence="8 9">
    <name type="scientific">Prosthecobacter vanneervenii</name>
    <dbReference type="NCBI Taxonomy" id="48466"/>
    <lineage>
        <taxon>Bacteria</taxon>
        <taxon>Pseudomonadati</taxon>
        <taxon>Verrucomicrobiota</taxon>
        <taxon>Verrucomicrobiia</taxon>
        <taxon>Verrucomicrobiales</taxon>
        <taxon>Verrucomicrobiaceae</taxon>
        <taxon>Prosthecobacter</taxon>
    </lineage>
</organism>
<dbReference type="InterPro" id="IPR007341">
    <property type="entry name" value="Transgly_assoc"/>
</dbReference>
<comment type="subcellular location">
    <subcellularLocation>
        <location evidence="1">Cell membrane</location>
        <topology evidence="1">Multi-pass membrane protein</topology>
    </subcellularLocation>
</comment>
<reference evidence="8 9" key="1">
    <citation type="submission" date="2020-08" db="EMBL/GenBank/DDBJ databases">
        <title>Genomic Encyclopedia of Type Strains, Phase IV (KMG-IV): sequencing the most valuable type-strain genomes for metagenomic binning, comparative biology and taxonomic classification.</title>
        <authorList>
            <person name="Goeker M."/>
        </authorList>
    </citation>
    <scope>NUCLEOTIDE SEQUENCE [LARGE SCALE GENOMIC DNA]</scope>
    <source>
        <strain evidence="8 9">DSM 12252</strain>
    </source>
</reference>
<dbReference type="Proteomes" id="UP000590740">
    <property type="component" value="Unassembled WGS sequence"/>
</dbReference>
<keyword evidence="3" id="KW-1003">Cell membrane</keyword>
<sequence length="88" mass="9182">MSLQGLLIWSALGLVAGILAKFIMPGRQGINPITTILLGIVGSIIGGKVGHLIGWGVAGEFSIKGIITAVGGALIFMYVWRFLFGKKG</sequence>
<dbReference type="GO" id="GO:0005886">
    <property type="term" value="C:plasma membrane"/>
    <property type="evidence" value="ECO:0007669"/>
    <property type="project" value="UniProtKB-SubCell"/>
</dbReference>
<dbReference type="PANTHER" id="PTHR33884:SF3">
    <property type="entry name" value="UPF0410 PROTEIN YMGE"/>
    <property type="match status" value="1"/>
</dbReference>
<evidence type="ECO:0000256" key="2">
    <source>
        <dbReference type="ARBA" id="ARBA00011006"/>
    </source>
</evidence>
<keyword evidence="5 7" id="KW-1133">Transmembrane helix</keyword>
<dbReference type="EMBL" id="JACHIG010000001">
    <property type="protein sequence ID" value="MBB5031321.1"/>
    <property type="molecule type" value="Genomic_DNA"/>
</dbReference>
<dbReference type="AlphaFoldDB" id="A0A7W7Y7Z0"/>
<keyword evidence="4 7" id="KW-0812">Transmembrane</keyword>
<evidence type="ECO:0000256" key="7">
    <source>
        <dbReference type="SAM" id="Phobius"/>
    </source>
</evidence>
<evidence type="ECO:0000256" key="4">
    <source>
        <dbReference type="ARBA" id="ARBA00022692"/>
    </source>
</evidence>
<protein>
    <submittedName>
        <fullName evidence="8">Putative membrane protein YeaQ/YmgE (Transglycosylase-associated protein family)</fullName>
    </submittedName>
</protein>
<dbReference type="PANTHER" id="PTHR33884">
    <property type="entry name" value="UPF0410 PROTEIN YMGE"/>
    <property type="match status" value="1"/>
</dbReference>
<evidence type="ECO:0000256" key="6">
    <source>
        <dbReference type="ARBA" id="ARBA00023136"/>
    </source>
</evidence>
<gene>
    <name evidence="8" type="ORF">HNQ65_000875</name>
</gene>
<evidence type="ECO:0000256" key="5">
    <source>
        <dbReference type="ARBA" id="ARBA00022989"/>
    </source>
</evidence>
<comment type="caution">
    <text evidence="8">The sequence shown here is derived from an EMBL/GenBank/DDBJ whole genome shotgun (WGS) entry which is preliminary data.</text>
</comment>
<evidence type="ECO:0000313" key="9">
    <source>
        <dbReference type="Proteomes" id="UP000590740"/>
    </source>
</evidence>
<keyword evidence="6 7" id="KW-0472">Membrane</keyword>
<feature type="transmembrane region" description="Helical" evidence="7">
    <location>
        <begin position="6"/>
        <end position="24"/>
    </location>
</feature>
<keyword evidence="9" id="KW-1185">Reference proteome</keyword>
<comment type="similarity">
    <text evidence="2">Belongs to the UPF0410 family.</text>
</comment>
<feature type="transmembrane region" description="Helical" evidence="7">
    <location>
        <begin position="63"/>
        <end position="84"/>
    </location>
</feature>
<evidence type="ECO:0000256" key="1">
    <source>
        <dbReference type="ARBA" id="ARBA00004651"/>
    </source>
</evidence>
<evidence type="ECO:0000256" key="3">
    <source>
        <dbReference type="ARBA" id="ARBA00022475"/>
    </source>
</evidence>